<proteinExistence type="predicted"/>
<dbReference type="EMBL" id="FNGW01000009">
    <property type="protein sequence ID" value="SDM32806.1"/>
    <property type="molecule type" value="Genomic_DNA"/>
</dbReference>
<evidence type="ECO:0000313" key="3">
    <source>
        <dbReference type="Proteomes" id="UP000199068"/>
    </source>
</evidence>
<dbReference type="AlphaFoldDB" id="A0A1G9SBE3"/>
<evidence type="ECO:0000313" key="2">
    <source>
        <dbReference type="EMBL" id="SDM32806.1"/>
    </source>
</evidence>
<keyword evidence="3" id="KW-1185">Reference proteome</keyword>
<organism evidence="2 3">
    <name type="scientific">Romboutsia lituseburensis DSM 797</name>
    <dbReference type="NCBI Taxonomy" id="1121325"/>
    <lineage>
        <taxon>Bacteria</taxon>
        <taxon>Bacillati</taxon>
        <taxon>Bacillota</taxon>
        <taxon>Clostridia</taxon>
        <taxon>Peptostreptococcales</taxon>
        <taxon>Peptostreptococcaceae</taxon>
        <taxon>Romboutsia</taxon>
    </lineage>
</organism>
<reference evidence="2 3" key="1">
    <citation type="submission" date="2016-10" db="EMBL/GenBank/DDBJ databases">
        <authorList>
            <person name="de Groot N.N."/>
        </authorList>
    </citation>
    <scope>NUCLEOTIDE SEQUENCE [LARGE SCALE GENOMIC DNA]</scope>
    <source>
        <strain evidence="2 3">DSM 797</strain>
    </source>
</reference>
<feature type="transmembrane region" description="Helical" evidence="1">
    <location>
        <begin position="32"/>
        <end position="58"/>
    </location>
</feature>
<keyword evidence="1" id="KW-0812">Transmembrane</keyword>
<keyword evidence="1" id="KW-1133">Transmembrane helix</keyword>
<evidence type="ECO:0008006" key="4">
    <source>
        <dbReference type="Google" id="ProtNLM"/>
    </source>
</evidence>
<keyword evidence="1" id="KW-0472">Membrane</keyword>
<protein>
    <recommendedName>
        <fullName evidence="4">DUF3899 domain-containing protein</fullName>
    </recommendedName>
</protein>
<dbReference type="Proteomes" id="UP000199068">
    <property type="component" value="Unassembled WGS sequence"/>
</dbReference>
<sequence length="108" mass="12388">MKKLISVISTFLILIICNFALCNIFKTSFFEFSFLTGILVTIFIAYFSSNGGATTSACDMRYKFLIESKERKNNGDIEFNINLPFIVSLIYTIITGIISFIVYFDHFF</sequence>
<evidence type="ECO:0000256" key="1">
    <source>
        <dbReference type="SAM" id="Phobius"/>
    </source>
</evidence>
<gene>
    <name evidence="2" type="ORF">SAMN04515677_10939</name>
</gene>
<name>A0A1G9SBE3_9FIRM</name>
<feature type="transmembrane region" description="Helical" evidence="1">
    <location>
        <begin position="79"/>
        <end position="104"/>
    </location>
</feature>
<dbReference type="RefSeq" id="WP_092727254.1">
    <property type="nucleotide sequence ID" value="NZ_FNGW01000009.1"/>
</dbReference>
<accession>A0A1G9SBE3</accession>